<proteinExistence type="predicted"/>
<accession>A0ACD5WRW4</accession>
<evidence type="ECO:0000313" key="1">
    <source>
        <dbReference type="EnsemblPlants" id="AVESA.00010b.r2.4CG1282010.1.CDS"/>
    </source>
</evidence>
<dbReference type="EnsemblPlants" id="AVESA.00010b.r2.4CG1282010.1">
    <property type="protein sequence ID" value="AVESA.00010b.r2.4CG1282010.1.CDS"/>
    <property type="gene ID" value="AVESA.00010b.r2.4CG1282010"/>
</dbReference>
<protein>
    <submittedName>
        <fullName evidence="1">Uncharacterized protein</fullName>
    </submittedName>
</protein>
<dbReference type="Proteomes" id="UP001732700">
    <property type="component" value="Chromosome 4C"/>
</dbReference>
<sequence length="533" mass="54917">MTGRGSVIVRAPSTHRHRPPSQAAPLPDGHLRGRAMDATVSSSRRRGHGCLLRLAVVAAFVLGAPRAEAGSSGGDRVLLNVESLFPGPSSCATPQEHETSAATSARMKIVHRHGPCSPLADAHRNPPSHAEILAADQSRVESIQHRVSATTTGELTKRAAHVQPSQKKSPGHSPSSSSTPSLPASSGSALSTGNYVVTIGLGTPALPQTVVFDTGSDTTWVQCRPCVVKCYKQKQPLFDPAKSSTYANISCADPACADLDESGCSDGHCLYGIQYGDGSSTVGFFAQDTLTISHDAIKGFRFGCGEKNSGLFGKAAGLMGLGRGKTSLTVQASNKYGGAFSYCLPASSSGTTGYLDFGPGAAPANARLTTPMLTDKGATFYYVSLTGIRVGGQQVSIPESIFSTAGTLVDSGTVITRLPATANATLSSAFDAGMATLGYKRAPAFSILDTCYDFTGVSEAALPAVSLVFQGGASLDVNASGIMFPVSQAQVCLAFASNGDDSSVGIIGNTQQKTHGVLFDLGKKTVAFARGAC</sequence>
<reference evidence="1" key="1">
    <citation type="submission" date="2021-05" db="EMBL/GenBank/DDBJ databases">
        <authorList>
            <person name="Scholz U."/>
            <person name="Mascher M."/>
            <person name="Fiebig A."/>
        </authorList>
    </citation>
    <scope>NUCLEOTIDE SEQUENCE [LARGE SCALE GENOMIC DNA]</scope>
</reference>
<keyword evidence="2" id="KW-1185">Reference proteome</keyword>
<name>A0ACD5WRW4_AVESA</name>
<reference evidence="1" key="2">
    <citation type="submission" date="2025-09" db="UniProtKB">
        <authorList>
            <consortium name="EnsemblPlants"/>
        </authorList>
    </citation>
    <scope>IDENTIFICATION</scope>
</reference>
<organism evidence="1 2">
    <name type="scientific">Avena sativa</name>
    <name type="common">Oat</name>
    <dbReference type="NCBI Taxonomy" id="4498"/>
    <lineage>
        <taxon>Eukaryota</taxon>
        <taxon>Viridiplantae</taxon>
        <taxon>Streptophyta</taxon>
        <taxon>Embryophyta</taxon>
        <taxon>Tracheophyta</taxon>
        <taxon>Spermatophyta</taxon>
        <taxon>Magnoliopsida</taxon>
        <taxon>Liliopsida</taxon>
        <taxon>Poales</taxon>
        <taxon>Poaceae</taxon>
        <taxon>BOP clade</taxon>
        <taxon>Pooideae</taxon>
        <taxon>Poodae</taxon>
        <taxon>Poeae</taxon>
        <taxon>Poeae Chloroplast Group 1 (Aveneae type)</taxon>
        <taxon>Aveninae</taxon>
        <taxon>Avena</taxon>
    </lineage>
</organism>
<evidence type="ECO:0000313" key="2">
    <source>
        <dbReference type="Proteomes" id="UP001732700"/>
    </source>
</evidence>